<dbReference type="InterPro" id="IPR013897">
    <property type="entry name" value="Duc1"/>
</dbReference>
<proteinExistence type="predicted"/>
<reference evidence="3 4" key="1">
    <citation type="submission" date="2014-11" db="EMBL/GenBank/DDBJ databases">
        <authorList>
            <person name="Wibberg Daniel"/>
        </authorList>
    </citation>
    <scope>NUCLEOTIDE SEQUENCE [LARGE SCALE GENOMIC DNA]</scope>
    <source>
        <strain evidence="3">Rhizoctonia solani AG1-IB 7/3/14</strain>
    </source>
</reference>
<organism evidence="3 4">
    <name type="scientific">Thanatephorus cucumeris (strain AG1-IB / isolate 7/3/14)</name>
    <name type="common">Lettuce bottom rot fungus</name>
    <name type="synonym">Rhizoctonia solani</name>
    <dbReference type="NCBI Taxonomy" id="1108050"/>
    <lineage>
        <taxon>Eukaryota</taxon>
        <taxon>Fungi</taxon>
        <taxon>Dikarya</taxon>
        <taxon>Basidiomycota</taxon>
        <taxon>Agaricomycotina</taxon>
        <taxon>Agaricomycetes</taxon>
        <taxon>Cantharellales</taxon>
        <taxon>Ceratobasidiaceae</taxon>
        <taxon>Rhizoctonia</taxon>
        <taxon>Rhizoctonia solani AG-1</taxon>
    </lineage>
</organism>
<dbReference type="OrthoDB" id="2119945at2759"/>
<gene>
    <name evidence="3" type="ORF">RSOLAG1IB_02609</name>
</gene>
<evidence type="ECO:0000256" key="1">
    <source>
        <dbReference type="SAM" id="MobiDB-lite"/>
    </source>
</evidence>
<dbReference type="STRING" id="1108050.A0A0B7FJL3"/>
<dbReference type="PANTHER" id="PTHR34826">
    <property type="entry name" value="UPF0590 PROTEIN C409.17C"/>
    <property type="match status" value="1"/>
</dbReference>
<evidence type="ECO:0000313" key="4">
    <source>
        <dbReference type="Proteomes" id="UP000059188"/>
    </source>
</evidence>
<protein>
    <submittedName>
        <fullName evidence="3">UPF0590 protein</fullName>
    </submittedName>
</protein>
<keyword evidence="4" id="KW-1185">Reference proteome</keyword>
<evidence type="ECO:0000313" key="3">
    <source>
        <dbReference type="EMBL" id="CEL57865.1"/>
    </source>
</evidence>
<dbReference type="Proteomes" id="UP000059188">
    <property type="component" value="Unassembled WGS sequence"/>
</dbReference>
<evidence type="ECO:0000259" key="2">
    <source>
        <dbReference type="Pfam" id="PF08588"/>
    </source>
</evidence>
<feature type="domain" description="Domain of unknown function at the cortex 1" evidence="2">
    <location>
        <begin position="4"/>
        <end position="324"/>
    </location>
</feature>
<name>A0A0B7FJL3_THACB</name>
<dbReference type="Pfam" id="PF08588">
    <property type="entry name" value="Duc1"/>
    <property type="match status" value="1"/>
</dbReference>
<dbReference type="PANTHER" id="PTHR34826:SF2">
    <property type="entry name" value="UPF0590 PROTEIN C409.17C"/>
    <property type="match status" value="1"/>
</dbReference>
<sequence>MPYRLTVTAGPSLDLSTHKPIDVNNDDSPVEICSSHFRGRITVRVKNPPGTHASSPKSSYFDNKSATFSLQCQGQYGAHGEELTVDDLMFGIVLQKPLSDTPPLGLSLIERTMRFFWPVMESNLQDRTPWVLSPMFATMSRIQVRVGTDPIERKPSLSSPAQQCFREPLATSARSRFPPWPGVMPDAESESIPPSFTHRSPNHLLRSHASASSPPPTPRRLSLLRTFSSYFSRELPKSLDVPEVPQARKRYFSSPTTRKQMRIVPTDVITTDFRNSFIDFRNLSLAVPGIPFNIDLGRHMTGRPTQYVCRSRAGIEYWVIVFTILKVD</sequence>
<accession>A0A0B7FJL3</accession>
<dbReference type="EMBL" id="LN679102">
    <property type="protein sequence ID" value="CEL57865.1"/>
    <property type="molecule type" value="Genomic_DNA"/>
</dbReference>
<feature type="compositionally biased region" description="Low complexity" evidence="1">
    <location>
        <begin position="203"/>
        <end position="212"/>
    </location>
</feature>
<dbReference type="AlphaFoldDB" id="A0A0B7FJL3"/>
<feature type="region of interest" description="Disordered" evidence="1">
    <location>
        <begin position="176"/>
        <end position="219"/>
    </location>
</feature>